<dbReference type="GO" id="GO:0003677">
    <property type="term" value="F:DNA binding"/>
    <property type="evidence" value="ECO:0007669"/>
    <property type="project" value="UniProtKB-KW"/>
</dbReference>
<name>A0A409X7T1_PSICY</name>
<dbReference type="GO" id="GO:0000785">
    <property type="term" value="C:chromatin"/>
    <property type="evidence" value="ECO:0007669"/>
    <property type="project" value="InterPro"/>
</dbReference>
<dbReference type="Proteomes" id="UP000283269">
    <property type="component" value="Unassembled WGS sequence"/>
</dbReference>
<dbReference type="InterPro" id="IPR000116">
    <property type="entry name" value="HMGA"/>
</dbReference>
<evidence type="ECO:0000256" key="1">
    <source>
        <dbReference type="ARBA" id="ARBA00022737"/>
    </source>
</evidence>
<feature type="compositionally biased region" description="Basic residues" evidence="3">
    <location>
        <begin position="123"/>
        <end position="136"/>
    </location>
</feature>
<sequence>MSTPPNDAQDEGLDKQSVDELAETNHATDDAEPGTSTASAVKRGRGRPKGSKNKKSGTSSAGPESPTTPTVQRKRGRPPKEKKEDTGEEPPPKRPRGRPPKNPKPASGEATTSADVAGDSSAKKKRGRPSKKAPST</sequence>
<dbReference type="PRINTS" id="PR00929">
    <property type="entry name" value="ATHOOK"/>
</dbReference>
<dbReference type="AlphaFoldDB" id="A0A409X7T1"/>
<accession>A0A409X7T1</accession>
<evidence type="ECO:0000256" key="3">
    <source>
        <dbReference type="SAM" id="MobiDB-lite"/>
    </source>
</evidence>
<keyword evidence="1" id="KW-0677">Repeat</keyword>
<protein>
    <submittedName>
        <fullName evidence="4">Uncharacterized protein</fullName>
    </submittedName>
</protein>
<dbReference type="InParanoid" id="A0A409X7T1"/>
<feature type="region of interest" description="Disordered" evidence="3">
    <location>
        <begin position="1"/>
        <end position="136"/>
    </location>
</feature>
<dbReference type="InterPro" id="IPR017956">
    <property type="entry name" value="AT_hook_DNA-bd_motif"/>
</dbReference>
<evidence type="ECO:0000256" key="2">
    <source>
        <dbReference type="ARBA" id="ARBA00023125"/>
    </source>
</evidence>
<organism evidence="4 5">
    <name type="scientific">Psilocybe cyanescens</name>
    <dbReference type="NCBI Taxonomy" id="93625"/>
    <lineage>
        <taxon>Eukaryota</taxon>
        <taxon>Fungi</taxon>
        <taxon>Dikarya</taxon>
        <taxon>Basidiomycota</taxon>
        <taxon>Agaricomycotina</taxon>
        <taxon>Agaricomycetes</taxon>
        <taxon>Agaricomycetidae</taxon>
        <taxon>Agaricales</taxon>
        <taxon>Agaricineae</taxon>
        <taxon>Strophariaceae</taxon>
        <taxon>Psilocybe</taxon>
    </lineage>
</organism>
<feature type="compositionally biased region" description="Basic residues" evidence="3">
    <location>
        <begin position="42"/>
        <end position="55"/>
    </location>
</feature>
<dbReference type="EMBL" id="NHYD01002412">
    <property type="protein sequence ID" value="PPQ86843.1"/>
    <property type="molecule type" value="Genomic_DNA"/>
</dbReference>
<keyword evidence="2" id="KW-0238">DNA-binding</keyword>
<dbReference type="GO" id="GO:0006355">
    <property type="term" value="P:regulation of DNA-templated transcription"/>
    <property type="evidence" value="ECO:0007669"/>
    <property type="project" value="InterPro"/>
</dbReference>
<evidence type="ECO:0000313" key="5">
    <source>
        <dbReference type="Proteomes" id="UP000283269"/>
    </source>
</evidence>
<reference evidence="4 5" key="1">
    <citation type="journal article" date="2018" name="Evol. Lett.">
        <title>Horizontal gene cluster transfer increased hallucinogenic mushroom diversity.</title>
        <authorList>
            <person name="Reynolds H.T."/>
            <person name="Vijayakumar V."/>
            <person name="Gluck-Thaler E."/>
            <person name="Korotkin H.B."/>
            <person name="Matheny P.B."/>
            <person name="Slot J.C."/>
        </authorList>
    </citation>
    <scope>NUCLEOTIDE SEQUENCE [LARGE SCALE GENOMIC DNA]</scope>
    <source>
        <strain evidence="4 5">2631</strain>
    </source>
</reference>
<keyword evidence="5" id="KW-1185">Reference proteome</keyword>
<comment type="caution">
    <text evidence="4">The sequence shown here is derived from an EMBL/GenBank/DDBJ whole genome shotgun (WGS) entry which is preliminary data.</text>
</comment>
<dbReference type="STRING" id="93625.A0A409X7T1"/>
<dbReference type="PRINTS" id="PR00930">
    <property type="entry name" value="HIGHMOBLTYIY"/>
</dbReference>
<evidence type="ECO:0000313" key="4">
    <source>
        <dbReference type="EMBL" id="PPQ86843.1"/>
    </source>
</evidence>
<gene>
    <name evidence="4" type="ORF">CVT25_012562</name>
</gene>
<dbReference type="Pfam" id="PF02178">
    <property type="entry name" value="AT_hook"/>
    <property type="match status" value="4"/>
</dbReference>
<dbReference type="OrthoDB" id="3268356at2759"/>
<proteinExistence type="predicted"/>
<dbReference type="GO" id="GO:0005634">
    <property type="term" value="C:nucleus"/>
    <property type="evidence" value="ECO:0007669"/>
    <property type="project" value="InterPro"/>
</dbReference>
<dbReference type="SMART" id="SM00384">
    <property type="entry name" value="AT_hook"/>
    <property type="match status" value="4"/>
</dbReference>